<dbReference type="PRINTS" id="PR00469">
    <property type="entry name" value="PNDRDTASEII"/>
</dbReference>
<name>A0A8H3SH64_9EURO</name>
<dbReference type="AlphaFoldDB" id="A0A8H3SH64"/>
<sequence length="341" mass="37219">MAPKSLLYTLFSSLTVALAASVPQTDYEVMIIGGGPSGLSAASGLSRVRRKNVLFDSGEYRNAATRNMHDVIGNDGAVPSDFRTLARSQISKYNQTTWVTETVDSVLVVTDEERNTTYFSASVAGKDYTARKLILGTGMKDILPETPGLEEAWGKGVYWCPWCDGWEHRDQPFGILGSLIDVVGSVLEVYTLNTDIIAFVNGTQTPEAEAALAEKYPNWKKQLEAYNVVLNNETIESIERLQNGEDAHDDQGRQFDIFKVNLADGSSVIRNAFITNFPSEQRSSIPEDLGLKMQGNKIDTNVNGMRTSMAGVFAVGDANSDGSTNVPHAMFSGKRAAVFVH</sequence>
<feature type="signal peptide" evidence="4">
    <location>
        <begin position="1"/>
        <end position="19"/>
    </location>
</feature>
<dbReference type="Proteomes" id="UP000465221">
    <property type="component" value="Unassembled WGS sequence"/>
</dbReference>
<dbReference type="InterPro" id="IPR023753">
    <property type="entry name" value="FAD/NAD-binding_dom"/>
</dbReference>
<evidence type="ECO:0000256" key="3">
    <source>
        <dbReference type="ARBA" id="ARBA00023002"/>
    </source>
</evidence>
<feature type="domain" description="FAD/NAD(P)-binding" evidence="5">
    <location>
        <begin position="27"/>
        <end position="333"/>
    </location>
</feature>
<protein>
    <submittedName>
        <fullName evidence="6">Thioredoxin reductase</fullName>
    </submittedName>
</protein>
<evidence type="ECO:0000256" key="4">
    <source>
        <dbReference type="SAM" id="SignalP"/>
    </source>
</evidence>
<keyword evidence="4" id="KW-0732">Signal</keyword>
<feature type="chain" id="PRO_5034258831" evidence="4">
    <location>
        <begin position="20"/>
        <end position="341"/>
    </location>
</feature>
<keyword evidence="2" id="KW-0285">Flavoprotein</keyword>
<evidence type="ECO:0000313" key="6">
    <source>
        <dbReference type="EMBL" id="GFF60477.1"/>
    </source>
</evidence>
<evidence type="ECO:0000256" key="1">
    <source>
        <dbReference type="ARBA" id="ARBA00009333"/>
    </source>
</evidence>
<evidence type="ECO:0000256" key="2">
    <source>
        <dbReference type="ARBA" id="ARBA00022630"/>
    </source>
</evidence>
<dbReference type="Gene3D" id="3.50.50.60">
    <property type="entry name" value="FAD/NAD(P)-binding domain"/>
    <property type="match status" value="2"/>
</dbReference>
<dbReference type="InterPro" id="IPR036188">
    <property type="entry name" value="FAD/NAD-bd_sf"/>
</dbReference>
<dbReference type="PANTHER" id="PTHR48105">
    <property type="entry name" value="THIOREDOXIN REDUCTASE 1-RELATED-RELATED"/>
    <property type="match status" value="1"/>
</dbReference>
<dbReference type="GO" id="GO:0016491">
    <property type="term" value="F:oxidoreductase activity"/>
    <property type="evidence" value="ECO:0007669"/>
    <property type="project" value="UniProtKB-KW"/>
</dbReference>
<evidence type="ECO:0000259" key="5">
    <source>
        <dbReference type="Pfam" id="PF07992"/>
    </source>
</evidence>
<dbReference type="EMBL" id="BLKC01000318">
    <property type="protein sequence ID" value="GFF60477.1"/>
    <property type="molecule type" value="Genomic_DNA"/>
</dbReference>
<keyword evidence="3" id="KW-0560">Oxidoreductase</keyword>
<dbReference type="InterPro" id="IPR050097">
    <property type="entry name" value="Ferredoxin-NADP_redctase_2"/>
</dbReference>
<gene>
    <name evidence="6" type="ORF">IFM46972_11581</name>
</gene>
<dbReference type="PRINTS" id="PR00368">
    <property type="entry name" value="FADPNR"/>
</dbReference>
<dbReference type="FunFam" id="3.50.50.60:FF:000173">
    <property type="entry name" value="Putative thioredoxin reductase"/>
    <property type="match status" value="1"/>
</dbReference>
<comment type="similarity">
    <text evidence="1">Belongs to the class-II pyridine nucleotide-disulfide oxidoreductase family.</text>
</comment>
<comment type="caution">
    <text evidence="6">The sequence shown here is derived from an EMBL/GenBank/DDBJ whole genome shotgun (WGS) entry which is preliminary data.</text>
</comment>
<dbReference type="Pfam" id="PF07992">
    <property type="entry name" value="Pyr_redox_2"/>
    <property type="match status" value="1"/>
</dbReference>
<dbReference type="GO" id="GO:0097237">
    <property type="term" value="P:cellular response to toxic substance"/>
    <property type="evidence" value="ECO:0007669"/>
    <property type="project" value="UniProtKB-ARBA"/>
</dbReference>
<feature type="non-terminal residue" evidence="6">
    <location>
        <position position="1"/>
    </location>
</feature>
<organism evidence="6 7">
    <name type="scientific">Aspergillus udagawae</name>
    <dbReference type="NCBI Taxonomy" id="91492"/>
    <lineage>
        <taxon>Eukaryota</taxon>
        <taxon>Fungi</taxon>
        <taxon>Dikarya</taxon>
        <taxon>Ascomycota</taxon>
        <taxon>Pezizomycotina</taxon>
        <taxon>Eurotiomycetes</taxon>
        <taxon>Eurotiomycetidae</taxon>
        <taxon>Eurotiales</taxon>
        <taxon>Aspergillaceae</taxon>
        <taxon>Aspergillus</taxon>
        <taxon>Aspergillus subgen. Fumigati</taxon>
    </lineage>
</organism>
<evidence type="ECO:0000313" key="7">
    <source>
        <dbReference type="Proteomes" id="UP000465221"/>
    </source>
</evidence>
<dbReference type="SUPFAM" id="SSF51905">
    <property type="entry name" value="FAD/NAD(P)-binding domain"/>
    <property type="match status" value="1"/>
</dbReference>
<proteinExistence type="inferred from homology"/>
<accession>A0A8H3SH64</accession>
<reference evidence="6 7" key="1">
    <citation type="submission" date="2020-01" db="EMBL/GenBank/DDBJ databases">
        <title>Draft genome sequence of Aspergillus udagawae IFM 46972.</title>
        <authorList>
            <person name="Takahashi H."/>
            <person name="Yaguchi T."/>
        </authorList>
    </citation>
    <scope>NUCLEOTIDE SEQUENCE [LARGE SCALE GENOMIC DNA]</scope>
    <source>
        <strain evidence="6 7">IFM 46972</strain>
    </source>
</reference>